<dbReference type="PANTHER" id="PTHR45689">
    <property type="entry name" value="I[[H]] CHANNEL, ISOFORM E"/>
    <property type="match status" value="1"/>
</dbReference>
<sequence length="536" mass="61002">MKAAWASGVHHMRQFRTYRTTLTGSGVTLRMQDKVQEEDSIFQRFVVGPRSKQQMIWSVLGTLWIVWDLITIPLGLFQVEDFIQFMSAVARVSSVYWLLDIPAHFFFGIEKQGKLELRPSYLAKHYLRSWFGVDVMIVTLDAALILVETLRDMGVNSTIFRSARFLRTLRLLRLLRLVRVAKLQQELMLLANSFLSTHAFMVVKICVGLVMMLMINHIIACCWYGIGTVDINGRNWIVQAQMENAGFGEAYAASMHWALTQFTPATQDIAPNNAIERVFALLVILMAIGVFSSFITSITATMSSLRKARDDSSKVQMTLFRFFNQRNLSVGLYGKVQEALRLEGLASVRVKESEVSVLSKMPERLKMQLHEEMHMPLVMALGFWPDPEPDHHYFYSSMCHTCIVEDVCTQLQDVFMPGTDCKHVLVIETGLMHYYARNQAGVLTRNQEVQNEDVLCLPCLWADWHHRGRLTASTGTCYYGKINADEFAVLARKFGGPLWVHLQIFGILLISEIESRDEADKLTEHVTDVQIGTLAG</sequence>
<dbReference type="EMBL" id="CAJNIZ010013814">
    <property type="protein sequence ID" value="CAE7354387.1"/>
    <property type="molecule type" value="Genomic_DNA"/>
</dbReference>
<dbReference type="Proteomes" id="UP000649617">
    <property type="component" value="Unassembled WGS sequence"/>
</dbReference>
<feature type="transmembrane region" description="Helical" evidence="5">
    <location>
        <begin position="202"/>
        <end position="226"/>
    </location>
</feature>
<dbReference type="InterPro" id="IPR005821">
    <property type="entry name" value="Ion_trans_dom"/>
</dbReference>
<evidence type="ECO:0000256" key="1">
    <source>
        <dbReference type="ARBA" id="ARBA00004141"/>
    </source>
</evidence>
<keyword evidence="2 5" id="KW-0812">Transmembrane</keyword>
<evidence type="ECO:0000313" key="8">
    <source>
        <dbReference type="Proteomes" id="UP000649617"/>
    </source>
</evidence>
<evidence type="ECO:0000313" key="7">
    <source>
        <dbReference type="EMBL" id="CAE7354387.1"/>
    </source>
</evidence>
<dbReference type="PANTHER" id="PTHR45689:SF5">
    <property type="entry name" value="I[[H]] CHANNEL, ISOFORM E"/>
    <property type="match status" value="1"/>
</dbReference>
<dbReference type="GO" id="GO:0003254">
    <property type="term" value="P:regulation of membrane depolarization"/>
    <property type="evidence" value="ECO:0007669"/>
    <property type="project" value="TreeGrafter"/>
</dbReference>
<comment type="subcellular location">
    <subcellularLocation>
        <location evidence="1">Membrane</location>
        <topology evidence="1">Multi-pass membrane protein</topology>
    </subcellularLocation>
</comment>
<feature type="transmembrane region" description="Helical" evidence="5">
    <location>
        <begin position="89"/>
        <end position="109"/>
    </location>
</feature>
<reference evidence="7" key="1">
    <citation type="submission" date="2021-02" db="EMBL/GenBank/DDBJ databases">
        <authorList>
            <person name="Dougan E. K."/>
            <person name="Rhodes N."/>
            <person name="Thang M."/>
            <person name="Chan C."/>
        </authorList>
    </citation>
    <scope>NUCLEOTIDE SEQUENCE</scope>
</reference>
<organism evidence="7 8">
    <name type="scientific">Symbiodinium pilosum</name>
    <name type="common">Dinoflagellate</name>
    <dbReference type="NCBI Taxonomy" id="2952"/>
    <lineage>
        <taxon>Eukaryota</taxon>
        <taxon>Sar</taxon>
        <taxon>Alveolata</taxon>
        <taxon>Dinophyceae</taxon>
        <taxon>Suessiales</taxon>
        <taxon>Symbiodiniaceae</taxon>
        <taxon>Symbiodinium</taxon>
    </lineage>
</organism>
<feature type="transmembrane region" description="Helical" evidence="5">
    <location>
        <begin position="129"/>
        <end position="147"/>
    </location>
</feature>
<dbReference type="SUPFAM" id="SSF81324">
    <property type="entry name" value="Voltage-gated potassium channels"/>
    <property type="match status" value="1"/>
</dbReference>
<proteinExistence type="predicted"/>
<dbReference type="InterPro" id="IPR051413">
    <property type="entry name" value="K/Na_HCN_channel"/>
</dbReference>
<dbReference type="OrthoDB" id="421226at2759"/>
<keyword evidence="8" id="KW-1185">Reference proteome</keyword>
<gene>
    <name evidence="7" type="ORF">SPIL2461_LOCUS8415</name>
</gene>
<keyword evidence="3 5" id="KW-1133">Transmembrane helix</keyword>
<feature type="transmembrane region" description="Helical" evidence="5">
    <location>
        <begin position="55"/>
        <end position="77"/>
    </location>
</feature>
<evidence type="ECO:0000256" key="5">
    <source>
        <dbReference type="SAM" id="Phobius"/>
    </source>
</evidence>
<name>A0A812P8I5_SYMPI</name>
<dbReference type="Gene3D" id="1.10.287.70">
    <property type="match status" value="1"/>
</dbReference>
<accession>A0A812P8I5</accession>
<evidence type="ECO:0000256" key="4">
    <source>
        <dbReference type="ARBA" id="ARBA00023136"/>
    </source>
</evidence>
<evidence type="ECO:0000256" key="2">
    <source>
        <dbReference type="ARBA" id="ARBA00022692"/>
    </source>
</evidence>
<dbReference type="GO" id="GO:0035725">
    <property type="term" value="P:sodium ion transmembrane transport"/>
    <property type="evidence" value="ECO:0007669"/>
    <property type="project" value="TreeGrafter"/>
</dbReference>
<protein>
    <recommendedName>
        <fullName evidence="6">Ion transport domain-containing protein</fullName>
    </recommendedName>
</protein>
<dbReference type="Pfam" id="PF00520">
    <property type="entry name" value="Ion_trans"/>
    <property type="match status" value="1"/>
</dbReference>
<dbReference type="GO" id="GO:0005249">
    <property type="term" value="F:voltage-gated potassium channel activity"/>
    <property type="evidence" value="ECO:0007669"/>
    <property type="project" value="TreeGrafter"/>
</dbReference>
<evidence type="ECO:0000259" key="6">
    <source>
        <dbReference type="Pfam" id="PF00520"/>
    </source>
</evidence>
<dbReference type="AlphaFoldDB" id="A0A812P8I5"/>
<feature type="domain" description="Ion transport" evidence="6">
    <location>
        <begin position="56"/>
        <end position="308"/>
    </location>
</feature>
<dbReference type="GO" id="GO:0098855">
    <property type="term" value="C:HCN channel complex"/>
    <property type="evidence" value="ECO:0007669"/>
    <property type="project" value="TreeGrafter"/>
</dbReference>
<keyword evidence="4 5" id="KW-0472">Membrane</keyword>
<evidence type="ECO:0000256" key="3">
    <source>
        <dbReference type="ARBA" id="ARBA00022989"/>
    </source>
</evidence>
<feature type="transmembrane region" description="Helical" evidence="5">
    <location>
        <begin position="278"/>
        <end position="300"/>
    </location>
</feature>
<comment type="caution">
    <text evidence="7">The sequence shown here is derived from an EMBL/GenBank/DDBJ whole genome shotgun (WGS) entry which is preliminary data.</text>
</comment>